<dbReference type="OrthoDB" id="2339190at2759"/>
<organism evidence="1 2">
    <name type="scientific">Pseudozyma antarctica</name>
    <name type="common">Yeast</name>
    <name type="synonym">Candida antarctica</name>
    <dbReference type="NCBI Taxonomy" id="84753"/>
    <lineage>
        <taxon>Eukaryota</taxon>
        <taxon>Fungi</taxon>
        <taxon>Dikarya</taxon>
        <taxon>Basidiomycota</taxon>
        <taxon>Ustilaginomycotina</taxon>
        <taxon>Ustilaginomycetes</taxon>
        <taxon>Ustilaginales</taxon>
        <taxon>Ustilaginaceae</taxon>
        <taxon>Moesziomyces</taxon>
    </lineage>
</organism>
<evidence type="ECO:0000313" key="1">
    <source>
        <dbReference type="EMBL" id="GAK68455.1"/>
    </source>
</evidence>
<dbReference type="HOGENOM" id="CLU_083660_2_0_1"/>
<keyword evidence="2" id="KW-1185">Reference proteome</keyword>
<protein>
    <submittedName>
        <fullName evidence="1">Uncharacterized protein</fullName>
    </submittedName>
</protein>
<dbReference type="EMBL" id="DF830168">
    <property type="protein sequence ID" value="GAK68455.1"/>
    <property type="molecule type" value="Genomic_DNA"/>
</dbReference>
<dbReference type="Pfam" id="PF10342">
    <property type="entry name" value="Kre9_KNH"/>
    <property type="match status" value="1"/>
</dbReference>
<proteinExistence type="predicted"/>
<gene>
    <name evidence="1" type="ORF">PAN0_101c6711</name>
</gene>
<reference evidence="2" key="1">
    <citation type="journal article" date="2014" name="Genome Announc.">
        <title>Draft Genome Sequence of the Yeast Pseudozyma antarctica Type Strain JCM10317, a Producer of the Glycolipid Biosurfactants, Mannosylerythritol Lipids.</title>
        <authorList>
            <person name="Saika A."/>
            <person name="Koike H."/>
            <person name="Hori T."/>
            <person name="Fukuoka T."/>
            <person name="Sato S."/>
            <person name="Habe H."/>
            <person name="Kitamoto D."/>
            <person name="Morita T."/>
        </authorList>
    </citation>
    <scope>NUCLEOTIDE SEQUENCE [LARGE SCALE GENOMIC DNA]</scope>
    <source>
        <strain evidence="2">JCM 10317</strain>
    </source>
</reference>
<dbReference type="AlphaFoldDB" id="A0A081CP59"/>
<sequence>MHFSTILLSASLLISSVVGAPMASFGGASEAETMLKRQYEATQWDNIMLGRDTMVELEKRIVYNPHITSPTSNTVWTAGETVTVTWDASDLPQEAENYTGHIKLGFLPANGEGGYNLKWQLAEGFLIRDEEATITLPADLKSRNDYIVVVMGDSGNKSQKFTIKAKGQESLKDIIDAKIEAAFEKAGMQ</sequence>
<dbReference type="RefSeq" id="XP_014653344.1">
    <property type="nucleotide sequence ID" value="XM_014797858.1"/>
</dbReference>
<evidence type="ECO:0000313" key="2">
    <source>
        <dbReference type="Proteomes" id="UP000053758"/>
    </source>
</evidence>
<accession>A0A081CP59</accession>
<dbReference type="GeneID" id="26307501"/>
<dbReference type="InterPro" id="IPR018466">
    <property type="entry name" value="Kre9/Knh1-like_N"/>
</dbReference>
<name>A0A081CP59_PSEA2</name>
<dbReference type="Proteomes" id="UP000053758">
    <property type="component" value="Unassembled WGS sequence"/>
</dbReference>